<feature type="binding site" evidence="6">
    <location>
        <begin position="6"/>
        <end position="11"/>
    </location>
    <ligand>
        <name>NADP(+)</name>
        <dbReference type="ChEBI" id="CHEBI:58349"/>
    </ligand>
</feature>
<dbReference type="STRING" id="408657.SAMN04487995_5203"/>
<evidence type="ECO:0000256" key="1">
    <source>
        <dbReference type="ARBA" id="ARBA00005525"/>
    </source>
</evidence>
<evidence type="ECO:0000256" key="5">
    <source>
        <dbReference type="NCBIfam" id="TIGR00112"/>
    </source>
</evidence>
<comment type="catalytic activity">
    <reaction evidence="4">
        <text>L-proline + NAD(+) = (S)-1-pyrroline-5-carboxylate + NADH + 2 H(+)</text>
        <dbReference type="Rhea" id="RHEA:14105"/>
        <dbReference type="ChEBI" id="CHEBI:15378"/>
        <dbReference type="ChEBI" id="CHEBI:17388"/>
        <dbReference type="ChEBI" id="CHEBI:57540"/>
        <dbReference type="ChEBI" id="CHEBI:57945"/>
        <dbReference type="ChEBI" id="CHEBI:60039"/>
        <dbReference type="EC" id="1.5.1.2"/>
    </reaction>
</comment>
<dbReference type="EMBL" id="FNXY01000009">
    <property type="protein sequence ID" value="SEJ54492.1"/>
    <property type="molecule type" value="Genomic_DNA"/>
</dbReference>
<comment type="catalytic activity">
    <reaction evidence="4 7">
        <text>L-proline + NADP(+) = (S)-1-pyrroline-5-carboxylate + NADPH + 2 H(+)</text>
        <dbReference type="Rhea" id="RHEA:14109"/>
        <dbReference type="ChEBI" id="CHEBI:15378"/>
        <dbReference type="ChEBI" id="CHEBI:17388"/>
        <dbReference type="ChEBI" id="CHEBI:57783"/>
        <dbReference type="ChEBI" id="CHEBI:58349"/>
        <dbReference type="ChEBI" id="CHEBI:60039"/>
        <dbReference type="EC" id="1.5.1.2"/>
    </reaction>
</comment>
<dbReference type="InterPro" id="IPR000304">
    <property type="entry name" value="Pyrroline-COOH_reductase"/>
</dbReference>
<name>A0A1H6ZXN7_9BACT</name>
<comment type="subcellular location">
    <subcellularLocation>
        <location evidence="4">Cytoplasm</location>
    </subcellularLocation>
</comment>
<dbReference type="InterPro" id="IPR028939">
    <property type="entry name" value="P5C_Rdtase_cat_N"/>
</dbReference>
<keyword evidence="4" id="KW-0963">Cytoplasm</keyword>
<comment type="similarity">
    <text evidence="1 4 7">Belongs to the pyrroline-5-carboxylate reductase family.</text>
</comment>
<dbReference type="SUPFAM" id="SSF51735">
    <property type="entry name" value="NAD(P)-binding Rossmann-fold domains"/>
    <property type="match status" value="1"/>
</dbReference>
<dbReference type="InterPro" id="IPR029036">
    <property type="entry name" value="P5CR_dimer"/>
</dbReference>
<evidence type="ECO:0000313" key="11">
    <source>
        <dbReference type="Proteomes" id="UP000199532"/>
    </source>
</evidence>
<feature type="domain" description="Pyrroline-5-carboxylate reductase dimerisation" evidence="9">
    <location>
        <begin position="160"/>
        <end position="264"/>
    </location>
</feature>
<dbReference type="HAMAP" id="MF_01925">
    <property type="entry name" value="P5C_reductase"/>
    <property type="match status" value="1"/>
</dbReference>
<dbReference type="PROSITE" id="PS00521">
    <property type="entry name" value="P5CR"/>
    <property type="match status" value="1"/>
</dbReference>
<dbReference type="Pfam" id="PF14748">
    <property type="entry name" value="P5CR_dimer"/>
    <property type="match status" value="1"/>
</dbReference>
<dbReference type="PANTHER" id="PTHR11645:SF0">
    <property type="entry name" value="PYRROLINE-5-CARBOXYLATE REDUCTASE 3"/>
    <property type="match status" value="1"/>
</dbReference>
<evidence type="ECO:0000256" key="6">
    <source>
        <dbReference type="PIRSR" id="PIRSR000193-1"/>
    </source>
</evidence>
<dbReference type="Gene3D" id="3.40.50.720">
    <property type="entry name" value="NAD(P)-binding Rossmann-like Domain"/>
    <property type="match status" value="1"/>
</dbReference>
<accession>A0A1H6ZXN7</accession>
<keyword evidence="11" id="KW-1185">Reference proteome</keyword>
<feature type="domain" description="Pyrroline-5-carboxylate reductase catalytic N-terminal" evidence="8">
    <location>
        <begin position="2"/>
        <end position="97"/>
    </location>
</feature>
<organism evidence="10 11">
    <name type="scientific">Dyadobacter koreensis</name>
    <dbReference type="NCBI Taxonomy" id="408657"/>
    <lineage>
        <taxon>Bacteria</taxon>
        <taxon>Pseudomonadati</taxon>
        <taxon>Bacteroidota</taxon>
        <taxon>Cytophagia</taxon>
        <taxon>Cytophagales</taxon>
        <taxon>Spirosomataceae</taxon>
        <taxon>Dyadobacter</taxon>
    </lineage>
</organism>
<evidence type="ECO:0000256" key="4">
    <source>
        <dbReference type="HAMAP-Rule" id="MF_01925"/>
    </source>
</evidence>
<evidence type="ECO:0000256" key="3">
    <source>
        <dbReference type="ARBA" id="ARBA00023002"/>
    </source>
</evidence>
<dbReference type="InterPro" id="IPR008927">
    <property type="entry name" value="6-PGluconate_DH-like_C_sf"/>
</dbReference>
<evidence type="ECO:0000259" key="9">
    <source>
        <dbReference type="Pfam" id="PF14748"/>
    </source>
</evidence>
<keyword evidence="4 7" id="KW-0028">Amino-acid biosynthesis</keyword>
<dbReference type="Pfam" id="PF03807">
    <property type="entry name" value="F420_oxidored"/>
    <property type="match status" value="1"/>
</dbReference>
<dbReference type="EC" id="1.5.1.2" evidence="4 5"/>
<evidence type="ECO:0000256" key="2">
    <source>
        <dbReference type="ARBA" id="ARBA00022857"/>
    </source>
</evidence>
<dbReference type="PANTHER" id="PTHR11645">
    <property type="entry name" value="PYRROLINE-5-CARBOXYLATE REDUCTASE"/>
    <property type="match status" value="1"/>
</dbReference>
<reference evidence="10 11" key="1">
    <citation type="submission" date="2016-10" db="EMBL/GenBank/DDBJ databases">
        <authorList>
            <person name="de Groot N.N."/>
        </authorList>
    </citation>
    <scope>NUCLEOTIDE SEQUENCE [LARGE SCALE GENOMIC DNA]</scope>
    <source>
        <strain evidence="10 11">DSM 19938</strain>
    </source>
</reference>
<dbReference type="FunFam" id="1.10.3730.10:FF:000001">
    <property type="entry name" value="Pyrroline-5-carboxylate reductase"/>
    <property type="match status" value="1"/>
</dbReference>
<dbReference type="Proteomes" id="UP000199532">
    <property type="component" value="Unassembled WGS sequence"/>
</dbReference>
<protein>
    <recommendedName>
        <fullName evidence="4 5">Pyrroline-5-carboxylate reductase</fullName>
        <shortName evidence="4">P5C reductase</shortName>
        <shortName evidence="4">P5CR</shortName>
        <ecNumber evidence="4 5">1.5.1.2</ecNumber>
    </recommendedName>
    <alternativeName>
        <fullName evidence="4">PCA reductase</fullName>
    </alternativeName>
</protein>
<keyword evidence="2 4" id="KW-0521">NADP</keyword>
<comment type="pathway">
    <text evidence="4 7">Amino-acid biosynthesis; L-proline biosynthesis; L-proline from L-glutamate 5-semialdehyde: step 1/1.</text>
</comment>
<keyword evidence="3 4" id="KW-0560">Oxidoreductase</keyword>
<dbReference type="UniPathway" id="UPA00098">
    <property type="reaction ID" value="UER00361"/>
</dbReference>
<evidence type="ECO:0000259" key="8">
    <source>
        <dbReference type="Pfam" id="PF03807"/>
    </source>
</evidence>
<dbReference type="PIRSF" id="PIRSF000193">
    <property type="entry name" value="Pyrrol-5-carb_rd"/>
    <property type="match status" value="1"/>
</dbReference>
<dbReference type="NCBIfam" id="TIGR00112">
    <property type="entry name" value="proC"/>
    <property type="match status" value="1"/>
</dbReference>
<comment type="function">
    <text evidence="4">Catalyzes the reduction of 1-pyrroline-5-carboxylate (PCA) to L-proline.</text>
</comment>
<dbReference type="InterPro" id="IPR036291">
    <property type="entry name" value="NAD(P)-bd_dom_sf"/>
</dbReference>
<gene>
    <name evidence="4" type="primary">proC</name>
    <name evidence="10" type="ORF">SAMN04487995_5203</name>
</gene>
<dbReference type="GO" id="GO:0005737">
    <property type="term" value="C:cytoplasm"/>
    <property type="evidence" value="ECO:0007669"/>
    <property type="project" value="UniProtKB-SubCell"/>
</dbReference>
<dbReference type="OrthoDB" id="9805754at2"/>
<dbReference type="AlphaFoldDB" id="A0A1H6ZXN7"/>
<proteinExistence type="inferred from homology"/>
<dbReference type="Gene3D" id="1.10.3730.10">
    <property type="entry name" value="ProC C-terminal domain-like"/>
    <property type="match status" value="1"/>
</dbReference>
<dbReference type="GO" id="GO:0004735">
    <property type="term" value="F:pyrroline-5-carboxylate reductase activity"/>
    <property type="evidence" value="ECO:0007669"/>
    <property type="project" value="UniProtKB-UniRule"/>
</dbReference>
<dbReference type="InterPro" id="IPR053790">
    <property type="entry name" value="P5CR-like_CS"/>
</dbReference>
<keyword evidence="4 7" id="KW-0641">Proline biosynthesis</keyword>
<evidence type="ECO:0000256" key="7">
    <source>
        <dbReference type="RuleBase" id="RU003903"/>
    </source>
</evidence>
<dbReference type="RefSeq" id="WP_090340154.1">
    <property type="nucleotide sequence ID" value="NZ_FNXY01000009.1"/>
</dbReference>
<dbReference type="SUPFAM" id="SSF48179">
    <property type="entry name" value="6-phosphogluconate dehydrogenase C-terminal domain-like"/>
    <property type="match status" value="1"/>
</dbReference>
<sequence length="267" mass="28575">MKIAIIGCGNMGLAFARAFLKFDLVKKEDFLLVEKSDDRMEKLSSFQPGVITGSIGPQIGTYDLIILSVKPQDFASVQESLRAVITPKQVVLSIMAGVTIANIQTVLDHKAVIRAMPNTPAMLGMGITAYTASPEVDMTQLRKVENLINATGRSVFLEEEEQLNAVTALSGSGPAYFFYVVKAMIEAGKKMGFEESVAALLVKQTMLGSFHLINTADKSLDELIKAVASKGGTTEAALKQFEAGNLDGALIGGILAARERSEELSKG</sequence>
<dbReference type="GO" id="GO:0055129">
    <property type="term" value="P:L-proline biosynthetic process"/>
    <property type="evidence" value="ECO:0007669"/>
    <property type="project" value="UniProtKB-UniRule"/>
</dbReference>
<evidence type="ECO:0000313" key="10">
    <source>
        <dbReference type="EMBL" id="SEJ54492.1"/>
    </source>
</evidence>